<gene>
    <name evidence="1" type="ORF">ACFQZX_03175</name>
</gene>
<dbReference type="Proteomes" id="UP001597010">
    <property type="component" value="Unassembled WGS sequence"/>
</dbReference>
<evidence type="ECO:0000313" key="2">
    <source>
        <dbReference type="Proteomes" id="UP001597010"/>
    </source>
</evidence>
<proteinExistence type="predicted"/>
<evidence type="ECO:0000313" key="1">
    <source>
        <dbReference type="EMBL" id="MFD0792602.1"/>
    </source>
</evidence>
<dbReference type="RefSeq" id="WP_377111228.1">
    <property type="nucleotide sequence ID" value="NZ_JBHTHZ010000001.1"/>
</dbReference>
<dbReference type="EMBL" id="JBHTHZ010000001">
    <property type="protein sequence ID" value="MFD0792602.1"/>
    <property type="molecule type" value="Genomic_DNA"/>
</dbReference>
<dbReference type="PIRSF" id="PIRSF039032">
    <property type="entry name" value="HigB-2"/>
    <property type="match status" value="1"/>
</dbReference>
<accession>A0ABW3ANN4</accession>
<comment type="caution">
    <text evidence="1">The sequence shown here is derived from an EMBL/GenBank/DDBJ whole genome shotgun (WGS) entry which is preliminary data.</text>
</comment>
<dbReference type="Pfam" id="PF06296">
    <property type="entry name" value="RelE"/>
    <property type="match status" value="1"/>
</dbReference>
<sequence>MENKVHLTPFFLRKAKRLLKKYSTLQQSLLQLEESLLINPRSGDSYGGNVYKVRLADSSKGKGKSGGFRVITYVIQETSEGTDIYLITIFDKSEEASISKYDIREILSSLDLG</sequence>
<organism evidence="1 2">
    <name type="scientific">Mucilaginibacter litoreus</name>
    <dbReference type="NCBI Taxonomy" id="1048221"/>
    <lineage>
        <taxon>Bacteria</taxon>
        <taxon>Pseudomonadati</taxon>
        <taxon>Bacteroidota</taxon>
        <taxon>Sphingobacteriia</taxon>
        <taxon>Sphingobacteriales</taxon>
        <taxon>Sphingobacteriaceae</taxon>
        <taxon>Mucilaginibacter</taxon>
    </lineage>
</organism>
<reference evidence="2" key="1">
    <citation type="journal article" date="2019" name="Int. J. Syst. Evol. Microbiol.">
        <title>The Global Catalogue of Microorganisms (GCM) 10K type strain sequencing project: providing services to taxonomists for standard genome sequencing and annotation.</title>
        <authorList>
            <consortium name="The Broad Institute Genomics Platform"/>
            <consortium name="The Broad Institute Genome Sequencing Center for Infectious Disease"/>
            <person name="Wu L."/>
            <person name="Ma J."/>
        </authorList>
    </citation>
    <scope>NUCLEOTIDE SEQUENCE [LARGE SCALE GENOMIC DNA]</scope>
    <source>
        <strain evidence="2">CCUG 61484</strain>
    </source>
</reference>
<dbReference type="InterPro" id="IPR009387">
    <property type="entry name" value="HigB-2"/>
</dbReference>
<protein>
    <submittedName>
        <fullName evidence="1">Type II toxin-antitoxin system RelE/ParE family toxin</fullName>
    </submittedName>
</protein>
<keyword evidence="2" id="KW-1185">Reference proteome</keyword>
<name>A0ABW3ANN4_9SPHI</name>